<dbReference type="InParanoid" id="A0A078ABV7"/>
<protein>
    <recommendedName>
        <fullName evidence="6">Poly [ADP-ribose] polymerase</fullName>
        <shortName evidence="6">PARP</shortName>
        <ecNumber evidence="6">2.4.2.-</ecNumber>
    </recommendedName>
</protein>
<evidence type="ECO:0000256" key="5">
    <source>
        <dbReference type="ARBA" id="ARBA00023242"/>
    </source>
</evidence>
<accession>A0A078ABV7</accession>
<evidence type="ECO:0000256" key="1">
    <source>
        <dbReference type="ARBA" id="ARBA00004123"/>
    </source>
</evidence>
<gene>
    <name evidence="9" type="primary">Contig12671.g13523</name>
    <name evidence="9" type="ORF">STYLEM_8772</name>
</gene>
<keyword evidence="4 6" id="KW-0520">NAD</keyword>
<evidence type="ECO:0000256" key="4">
    <source>
        <dbReference type="ARBA" id="ARBA00023027"/>
    </source>
</evidence>
<evidence type="ECO:0000256" key="2">
    <source>
        <dbReference type="ARBA" id="ARBA00022676"/>
    </source>
</evidence>
<evidence type="ECO:0000256" key="6">
    <source>
        <dbReference type="RuleBase" id="RU362114"/>
    </source>
</evidence>
<dbReference type="OrthoDB" id="302958at2759"/>
<dbReference type="GO" id="GO:0003950">
    <property type="term" value="F:NAD+ poly-ADP-ribosyltransferase activity"/>
    <property type="evidence" value="ECO:0007669"/>
    <property type="project" value="UniProtKB-UniRule"/>
</dbReference>
<keyword evidence="3 6" id="KW-0808">Transferase</keyword>
<evidence type="ECO:0000256" key="7">
    <source>
        <dbReference type="SAM" id="Coils"/>
    </source>
</evidence>
<proteinExistence type="predicted"/>
<dbReference type="Gene3D" id="3.90.228.10">
    <property type="match status" value="1"/>
</dbReference>
<dbReference type="GO" id="GO:0003714">
    <property type="term" value="F:transcription corepressor activity"/>
    <property type="evidence" value="ECO:0007669"/>
    <property type="project" value="TreeGrafter"/>
</dbReference>
<name>A0A078ABV7_STYLE</name>
<comment type="subcellular location">
    <subcellularLocation>
        <location evidence="1">Nucleus</location>
    </subcellularLocation>
</comment>
<keyword evidence="2 6" id="KW-0328">Glycosyltransferase</keyword>
<dbReference type="GO" id="GO:1990404">
    <property type="term" value="F:NAD+-protein mono-ADP-ribosyltransferase activity"/>
    <property type="evidence" value="ECO:0007669"/>
    <property type="project" value="TreeGrafter"/>
</dbReference>
<dbReference type="GO" id="GO:0070212">
    <property type="term" value="P:protein poly-ADP-ribosylation"/>
    <property type="evidence" value="ECO:0007669"/>
    <property type="project" value="TreeGrafter"/>
</dbReference>
<keyword evidence="10" id="KW-1185">Reference proteome</keyword>
<dbReference type="GO" id="GO:0005737">
    <property type="term" value="C:cytoplasm"/>
    <property type="evidence" value="ECO:0007669"/>
    <property type="project" value="TreeGrafter"/>
</dbReference>
<keyword evidence="5" id="KW-0539">Nucleus</keyword>
<dbReference type="Pfam" id="PF00644">
    <property type="entry name" value="PARP"/>
    <property type="match status" value="1"/>
</dbReference>
<dbReference type="AlphaFoldDB" id="A0A078ABV7"/>
<organism evidence="9 10">
    <name type="scientific">Stylonychia lemnae</name>
    <name type="common">Ciliate</name>
    <dbReference type="NCBI Taxonomy" id="5949"/>
    <lineage>
        <taxon>Eukaryota</taxon>
        <taxon>Sar</taxon>
        <taxon>Alveolata</taxon>
        <taxon>Ciliophora</taxon>
        <taxon>Intramacronucleata</taxon>
        <taxon>Spirotrichea</taxon>
        <taxon>Stichotrichia</taxon>
        <taxon>Sporadotrichida</taxon>
        <taxon>Oxytrichidae</taxon>
        <taxon>Stylonychinae</taxon>
        <taxon>Stylonychia</taxon>
    </lineage>
</organism>
<evidence type="ECO:0000259" key="8">
    <source>
        <dbReference type="PROSITE" id="PS51059"/>
    </source>
</evidence>
<sequence length="1147" mass="136129">MQDLKKSIHNTYWDEDDDDELLDYYVRKSQKESEENLKEIQELIKMQICEIIMANRIHLNFGFIDIVQHCQSISEFAINLLKQKLNNQMDSNEILNSQSKIQTFELCKIIKKINHEQSQVQKKTDVEEIITQEPQQIKVQVKELTEELKEEEDLILQNPQEILQSEQKVPKIKKQKQIFQKKITLDLDSNIAKKLGIEQEIWSLKKQGKNIIKYLKLNYNQLNATLSSEQESNVQKQELKINGLKILSETISIKDAKPNEDLEILRQFFSAHPKMNSNIYLEAQSRKSEGHGFNRKEAIIIYCFEKYQDQLQDISQKLEKFISQEMKQEYQLFNVDNYIDRARRELYYEYLQNYQVIEDILLKHEIITDLSYSQPPNLSITGKFSKNQFEKIVCELIDVQDSLNLFKIQVPCDFCFVSKTQFQKQGIQDQIIEKYQVLIKLFKEINGLNIYENQTFYIDVAYEGNIFNIQEYVIVGDHQMVNDACDHINQIYNGIFQERIRFEQFLTQNVKKEFNQKLLELSQLTKAHIKVINVEPLNVWVISDQQRILEDVSNQVKQLITTLKEKDDGQNVEIKVDQAFGDSNFMKRIFELKQGLNLLHQLQEQYQLEISYSDNKFTLVGGRVEDKKNAEKVLRNELAKLKELIIEEEVRDPDLIWTYEQRNPQYWENLAKVKISLELRQQMDQQPQQEYEIFKQKARKNYIIIEETLYQWSYKVFPTDHNYSLRTDLIGNWFDFDSDQNDQIEAHYQYCVKSNMYGLKYTVVGDSQQKKNGFQYHVYGKNHDSSTWFEENTQTKRVRPLNRRVLQTIFREKYDSESEDEELKEEAKIIKNNNLKKMIQNQEVLVVKGLKEDIQKLLSLLQSYYDDPENHPEILKLKQFSNLNIQNIKQELSEYFNKTFARESYIFEDLGSGTQIKFIGKNASQIKSKAQELLNGLNQIKFPPYWQNVVKTYLKDQGLDTYIVPQLSKEFKDIYATFAQYQMKVLKIKRIQNKGLWYFFQQEALFIRKKNQKEPIIKDLFHGTTSNKPSMIYKSQDSLDVRFSQRGMWGFALYFTESLGYIDKNGYSYKSKSKDNTPKKKVFMAKVLLGESKKMPPYNDLRFPPLMPGETTKRYDSITGNTKQTQVYMIYGNRQVYVEYVIKYVMI</sequence>
<dbReference type="InterPro" id="IPR052056">
    <property type="entry name" value="Mono-ARTD/PARP"/>
</dbReference>
<dbReference type="PANTHER" id="PTHR14453:SF107">
    <property type="entry name" value="POLY [ADP-RIBOSE] POLYMERASE"/>
    <property type="match status" value="1"/>
</dbReference>
<dbReference type="GO" id="GO:0010629">
    <property type="term" value="P:negative regulation of gene expression"/>
    <property type="evidence" value="ECO:0007669"/>
    <property type="project" value="TreeGrafter"/>
</dbReference>
<reference evidence="9 10" key="1">
    <citation type="submission" date="2014-06" db="EMBL/GenBank/DDBJ databases">
        <authorList>
            <person name="Swart Estienne"/>
        </authorList>
    </citation>
    <scope>NUCLEOTIDE SEQUENCE [LARGE SCALE GENOMIC DNA]</scope>
    <source>
        <strain evidence="9 10">130c</strain>
    </source>
</reference>
<evidence type="ECO:0000313" key="10">
    <source>
        <dbReference type="Proteomes" id="UP000039865"/>
    </source>
</evidence>
<dbReference type="EMBL" id="CCKQ01008334">
    <property type="protein sequence ID" value="CDW79780.1"/>
    <property type="molecule type" value="Genomic_DNA"/>
</dbReference>
<dbReference type="InterPro" id="IPR012317">
    <property type="entry name" value="Poly(ADP-ribose)pol_cat_dom"/>
</dbReference>
<dbReference type="GO" id="GO:0005634">
    <property type="term" value="C:nucleus"/>
    <property type="evidence" value="ECO:0007669"/>
    <property type="project" value="UniProtKB-SubCell"/>
</dbReference>
<evidence type="ECO:0000256" key="3">
    <source>
        <dbReference type="ARBA" id="ARBA00022679"/>
    </source>
</evidence>
<dbReference type="EC" id="2.4.2.-" evidence="6"/>
<dbReference type="PROSITE" id="PS51059">
    <property type="entry name" value="PARP_CATALYTIC"/>
    <property type="match status" value="1"/>
</dbReference>
<dbReference type="SUPFAM" id="SSF56399">
    <property type="entry name" value="ADP-ribosylation"/>
    <property type="match status" value="1"/>
</dbReference>
<evidence type="ECO:0000313" key="9">
    <source>
        <dbReference type="EMBL" id="CDW79780.1"/>
    </source>
</evidence>
<keyword evidence="7" id="KW-0175">Coiled coil</keyword>
<dbReference type="Proteomes" id="UP000039865">
    <property type="component" value="Unassembled WGS sequence"/>
</dbReference>
<feature type="domain" description="PARP catalytic" evidence="8">
    <location>
        <begin position="947"/>
        <end position="1147"/>
    </location>
</feature>
<dbReference type="PANTHER" id="PTHR14453">
    <property type="entry name" value="PARP/ZINC FINGER CCCH TYPE DOMAIN CONTAINING PROTEIN"/>
    <property type="match status" value="1"/>
</dbReference>
<feature type="coiled-coil region" evidence="7">
    <location>
        <begin position="624"/>
        <end position="651"/>
    </location>
</feature>